<accession>A0A395HWF1</accession>
<keyword evidence="2" id="KW-1185">Reference proteome</keyword>
<gene>
    <name evidence="1" type="ORF">BO97DRAFT_60440</name>
</gene>
<reference evidence="1 2" key="1">
    <citation type="submission" date="2018-02" db="EMBL/GenBank/DDBJ databases">
        <title>The genomes of Aspergillus section Nigri reveals drivers in fungal speciation.</title>
        <authorList>
            <consortium name="DOE Joint Genome Institute"/>
            <person name="Vesth T.C."/>
            <person name="Nybo J."/>
            <person name="Theobald S."/>
            <person name="Brandl J."/>
            <person name="Frisvad J.C."/>
            <person name="Nielsen K.F."/>
            <person name="Lyhne E.K."/>
            <person name="Kogle M.E."/>
            <person name="Kuo A."/>
            <person name="Riley R."/>
            <person name="Clum A."/>
            <person name="Nolan M."/>
            <person name="Lipzen A."/>
            <person name="Salamov A."/>
            <person name="Henrissat B."/>
            <person name="Wiebenga A."/>
            <person name="De vries R.P."/>
            <person name="Grigoriev I.V."/>
            <person name="Mortensen U.H."/>
            <person name="Andersen M.R."/>
            <person name="Baker S.E."/>
        </authorList>
    </citation>
    <scope>NUCLEOTIDE SEQUENCE [LARGE SCALE GENOMIC DNA]</scope>
    <source>
        <strain evidence="1 2">CBS 101889</strain>
    </source>
</reference>
<dbReference type="RefSeq" id="XP_025551294.1">
    <property type="nucleotide sequence ID" value="XM_025700937.1"/>
</dbReference>
<dbReference type="EMBL" id="KZ824284">
    <property type="protein sequence ID" value="RAL12140.1"/>
    <property type="molecule type" value="Genomic_DNA"/>
</dbReference>
<dbReference type="Proteomes" id="UP000248961">
    <property type="component" value="Unassembled WGS sequence"/>
</dbReference>
<name>A0A395HWF1_ASPHC</name>
<proteinExistence type="predicted"/>
<dbReference type="AlphaFoldDB" id="A0A395HWF1"/>
<protein>
    <submittedName>
        <fullName evidence="1">Uncharacterized protein</fullName>
    </submittedName>
</protein>
<organism evidence="1 2">
    <name type="scientific">Aspergillus homomorphus (strain CBS 101889)</name>
    <dbReference type="NCBI Taxonomy" id="1450537"/>
    <lineage>
        <taxon>Eukaryota</taxon>
        <taxon>Fungi</taxon>
        <taxon>Dikarya</taxon>
        <taxon>Ascomycota</taxon>
        <taxon>Pezizomycotina</taxon>
        <taxon>Eurotiomycetes</taxon>
        <taxon>Eurotiomycetidae</taxon>
        <taxon>Eurotiales</taxon>
        <taxon>Aspergillaceae</taxon>
        <taxon>Aspergillus</taxon>
        <taxon>Aspergillus subgen. Circumdati</taxon>
    </lineage>
</organism>
<evidence type="ECO:0000313" key="2">
    <source>
        <dbReference type="Proteomes" id="UP000248961"/>
    </source>
</evidence>
<dbReference type="VEuPathDB" id="FungiDB:BO97DRAFT_60440"/>
<sequence>MHVDEVLELKVRKEKGINITTRQPSPPLLRLLQLLQPPQGSFRLLHSPPPDPSSPVTNNVPRYHLFPPTPLLLLLLLLALRITPVNLIYPP</sequence>
<evidence type="ECO:0000313" key="1">
    <source>
        <dbReference type="EMBL" id="RAL12140.1"/>
    </source>
</evidence>
<dbReference type="GeneID" id="37205226"/>